<dbReference type="InterPro" id="IPR036457">
    <property type="entry name" value="PPM-type-like_dom_sf"/>
</dbReference>
<protein>
    <submittedName>
        <fullName evidence="8">Bifunctional protein-serine/threonine kinase/phosphatase</fullName>
    </submittedName>
</protein>
<evidence type="ECO:0000259" key="7">
    <source>
        <dbReference type="PROSITE" id="PS51746"/>
    </source>
</evidence>
<dbReference type="Proteomes" id="UP000305881">
    <property type="component" value="Chromosome"/>
</dbReference>
<keyword evidence="9" id="KW-1185">Reference proteome</keyword>
<dbReference type="GO" id="GO:0004674">
    <property type="term" value="F:protein serine/threonine kinase activity"/>
    <property type="evidence" value="ECO:0007669"/>
    <property type="project" value="TreeGrafter"/>
</dbReference>
<gene>
    <name evidence="8" type="ORF">EQU24_09005</name>
</gene>
<dbReference type="SUPFAM" id="SSF81606">
    <property type="entry name" value="PP2C-like"/>
    <property type="match status" value="1"/>
</dbReference>
<dbReference type="KEGG" id="mbur:EQU24_09005"/>
<dbReference type="GO" id="GO:0005524">
    <property type="term" value="F:ATP binding"/>
    <property type="evidence" value="ECO:0007669"/>
    <property type="project" value="UniProtKB-KW"/>
</dbReference>
<evidence type="ECO:0000256" key="3">
    <source>
        <dbReference type="ARBA" id="ARBA00022777"/>
    </source>
</evidence>
<evidence type="ECO:0000313" key="8">
    <source>
        <dbReference type="EMBL" id="QCW82365.1"/>
    </source>
</evidence>
<dbReference type="EMBL" id="CP035467">
    <property type="protein sequence ID" value="QCW82365.1"/>
    <property type="molecule type" value="Genomic_DNA"/>
</dbReference>
<evidence type="ECO:0000256" key="1">
    <source>
        <dbReference type="ARBA" id="ARBA00022679"/>
    </source>
</evidence>
<dbReference type="SMART" id="SM00332">
    <property type="entry name" value="PP2Cc"/>
    <property type="match status" value="1"/>
</dbReference>
<reference evidence="9" key="1">
    <citation type="journal article" date="2019" name="J. Bacteriol.">
        <title>A Mutagenic Screen Identifies a TonB-Dependent Receptor Required for the Lanthanide Metal Switch in the Type I Methanotroph 'Methylotuvimicrobium buryatense' 5GB1C.</title>
        <authorList>
            <person name="Groom J.D."/>
            <person name="Ford S.M."/>
            <person name="Pesesky M.W."/>
            <person name="Lidstrom M.E."/>
        </authorList>
    </citation>
    <scope>NUCLEOTIDE SEQUENCE [LARGE SCALE GENOMIC DNA]</scope>
    <source>
        <strain evidence="9">5GB1C</strain>
    </source>
</reference>
<dbReference type="PROSITE" id="PS00109">
    <property type="entry name" value="PROTEIN_KINASE_TYR"/>
    <property type="match status" value="1"/>
</dbReference>
<keyword evidence="5" id="KW-1133">Transmembrane helix</keyword>
<keyword evidence="3 8" id="KW-0418">Kinase</keyword>
<dbReference type="CDD" id="cd14014">
    <property type="entry name" value="STKc_PknB_like"/>
    <property type="match status" value="1"/>
</dbReference>
<dbReference type="STRING" id="675511.GCA_000341735_01229"/>
<keyword evidence="1" id="KW-0808">Transferase</keyword>
<keyword evidence="5" id="KW-0472">Membrane</keyword>
<dbReference type="PANTHER" id="PTHR43289">
    <property type="entry name" value="MITOGEN-ACTIVATED PROTEIN KINASE KINASE KINASE 20-RELATED"/>
    <property type="match status" value="1"/>
</dbReference>
<dbReference type="InterPro" id="IPR000719">
    <property type="entry name" value="Prot_kinase_dom"/>
</dbReference>
<feature type="domain" description="PPM-type phosphatase" evidence="7">
    <location>
        <begin position="8"/>
        <end position="239"/>
    </location>
</feature>
<evidence type="ECO:0000256" key="2">
    <source>
        <dbReference type="ARBA" id="ARBA00022741"/>
    </source>
</evidence>
<evidence type="ECO:0000313" key="9">
    <source>
        <dbReference type="Proteomes" id="UP000305881"/>
    </source>
</evidence>
<name>A0A4V1IJR9_METBY</name>
<proteinExistence type="predicted"/>
<dbReference type="AlphaFoldDB" id="A0A4V1IJR9"/>
<feature type="transmembrane region" description="Helical" evidence="5">
    <location>
        <begin position="555"/>
        <end position="572"/>
    </location>
</feature>
<dbReference type="Pfam" id="PF13672">
    <property type="entry name" value="PP2C_2"/>
    <property type="match status" value="1"/>
</dbReference>
<dbReference type="SUPFAM" id="SSF56112">
    <property type="entry name" value="Protein kinase-like (PK-like)"/>
    <property type="match status" value="1"/>
</dbReference>
<dbReference type="InterPro" id="IPR011009">
    <property type="entry name" value="Kinase-like_dom_sf"/>
</dbReference>
<dbReference type="PROSITE" id="PS51746">
    <property type="entry name" value="PPM_2"/>
    <property type="match status" value="1"/>
</dbReference>
<dbReference type="PANTHER" id="PTHR43289:SF6">
    <property type="entry name" value="SERINE_THREONINE-PROTEIN KINASE NEKL-3"/>
    <property type="match status" value="1"/>
</dbReference>
<accession>A0A4V1IJR9</accession>
<evidence type="ECO:0000259" key="6">
    <source>
        <dbReference type="PROSITE" id="PS50011"/>
    </source>
</evidence>
<organism evidence="8 9">
    <name type="scientific">Methylotuvimicrobium buryatense</name>
    <name type="common">Methylomicrobium buryatense</name>
    <dbReference type="NCBI Taxonomy" id="95641"/>
    <lineage>
        <taxon>Bacteria</taxon>
        <taxon>Pseudomonadati</taxon>
        <taxon>Pseudomonadota</taxon>
        <taxon>Gammaproteobacteria</taxon>
        <taxon>Methylococcales</taxon>
        <taxon>Methylococcaceae</taxon>
        <taxon>Methylotuvimicrobium</taxon>
    </lineage>
</organism>
<dbReference type="InterPro" id="IPR008266">
    <property type="entry name" value="Tyr_kinase_AS"/>
</dbReference>
<dbReference type="RefSeq" id="WP_017839810.1">
    <property type="nucleotide sequence ID" value="NZ_CP035467.1"/>
</dbReference>
<feature type="domain" description="Protein kinase" evidence="6">
    <location>
        <begin position="272"/>
        <end position="540"/>
    </location>
</feature>
<keyword evidence="4" id="KW-0067">ATP-binding</keyword>
<keyword evidence="2" id="KW-0547">Nucleotide-binding</keyword>
<sequence>MSGTLKISVGQYSDKGRKEINQDFHGVYMPKEPQLSSKGVAIAMADGISSSTVSHIASEAAVTGFLEDYFCTSEAWSVKKSAQRVLLATNSWLHAQTQQSQYRYDKDRGYVCTFSALIFKSNTAHIFHVGDTRIYRLQDNHLEQLTNDHRLWVSQDKSYLSRALGIDHHLEIDYQALPIEMGDRFLLMTDGVYEFVNHVFIINAIKKHGDDLATVATMIVNEAYRQGSSDNLTIQIVAVEELPNQNADEIYRQITELPFPPTLTARMIFDGYQIMRELHNSNRSHVYLAMDTETNTPVVIKTPSIDLRNDPAYLENFLMEDWIARRIDSPHVLKPCEQTRKRNYLYIVTEFIDGLTLKQWMIDNPKPDLETVRGIIDQIAKGLRAFHRLEMVHQDLRPENIMIDSSGTVKIIDFGSTRVAGLTEMNSPIERHPLLGTAPYSAPEYFLGEIGTARSDLFSLGVITYQMLTGKLPYGTQVAKCKTKAAQNRLNYYSILDDARAIPAWIDDAIKKAVHPNPYKRYEALSEFIHDLRYPNQTFLNKTHPPLIERDPVTFWKSISLILTIIVVTLLIQQSKRGI</sequence>
<dbReference type="Pfam" id="PF00069">
    <property type="entry name" value="Pkinase"/>
    <property type="match status" value="1"/>
</dbReference>
<dbReference type="SMART" id="SM00331">
    <property type="entry name" value="PP2C_SIG"/>
    <property type="match status" value="1"/>
</dbReference>
<keyword evidence="5" id="KW-0812">Transmembrane</keyword>
<dbReference type="Gene3D" id="1.10.510.10">
    <property type="entry name" value="Transferase(Phosphotransferase) domain 1"/>
    <property type="match status" value="1"/>
</dbReference>
<dbReference type="PROSITE" id="PS50011">
    <property type="entry name" value="PROTEIN_KINASE_DOM"/>
    <property type="match status" value="1"/>
</dbReference>
<dbReference type="CDD" id="cd00143">
    <property type="entry name" value="PP2Cc"/>
    <property type="match status" value="1"/>
</dbReference>
<evidence type="ECO:0000256" key="4">
    <source>
        <dbReference type="ARBA" id="ARBA00022840"/>
    </source>
</evidence>
<dbReference type="Gene3D" id="3.60.40.10">
    <property type="entry name" value="PPM-type phosphatase domain"/>
    <property type="match status" value="1"/>
</dbReference>
<evidence type="ECO:0000256" key="5">
    <source>
        <dbReference type="SAM" id="Phobius"/>
    </source>
</evidence>
<dbReference type="InterPro" id="IPR001932">
    <property type="entry name" value="PPM-type_phosphatase-like_dom"/>
</dbReference>
<dbReference type="OrthoDB" id="9801841at2"/>